<dbReference type="InterPro" id="IPR029030">
    <property type="entry name" value="Caspase-like_dom_sf"/>
</dbReference>
<dbReference type="FunCoup" id="A0A7R8V442">
    <property type="interactions" value="131"/>
</dbReference>
<dbReference type="InterPro" id="IPR002138">
    <property type="entry name" value="Pept_C14_p10"/>
</dbReference>
<evidence type="ECO:0000313" key="9">
    <source>
        <dbReference type="EMBL" id="CAD7091815.1"/>
    </source>
</evidence>
<dbReference type="PIRSF" id="PIRSF038001">
    <property type="entry name" value="Caspase_ICE"/>
    <property type="match status" value="1"/>
</dbReference>
<keyword evidence="4" id="KW-0378">Hydrolase</keyword>
<name>A0A7R8V442_HERIL</name>
<protein>
    <submittedName>
        <fullName evidence="9">Uncharacterized protein</fullName>
    </submittedName>
</protein>
<dbReference type="PROSITE" id="PS50208">
    <property type="entry name" value="CASPASE_P20"/>
    <property type="match status" value="1"/>
</dbReference>
<dbReference type="InterPro" id="IPR033139">
    <property type="entry name" value="Caspase_cys_AS"/>
</dbReference>
<dbReference type="Pfam" id="PF00656">
    <property type="entry name" value="Peptidase_C14"/>
    <property type="match status" value="1"/>
</dbReference>
<dbReference type="EMBL" id="LR899014">
    <property type="protein sequence ID" value="CAD7091815.1"/>
    <property type="molecule type" value="Genomic_DNA"/>
</dbReference>
<dbReference type="PROSITE" id="PS50207">
    <property type="entry name" value="CASPASE_P10"/>
    <property type="match status" value="1"/>
</dbReference>
<dbReference type="PANTHER" id="PTHR47901">
    <property type="entry name" value="CASPASE RECRUITMENT DOMAIN-CONTAINING PROTEIN 18"/>
    <property type="match status" value="1"/>
</dbReference>
<dbReference type="InParanoid" id="A0A7R8V442"/>
<feature type="active site" evidence="5">
    <location>
        <position position="259"/>
    </location>
</feature>
<dbReference type="GO" id="GO:0006915">
    <property type="term" value="P:apoptotic process"/>
    <property type="evidence" value="ECO:0007669"/>
    <property type="project" value="UniProtKB-KW"/>
</dbReference>
<feature type="domain" description="Caspase family p10" evidence="7">
    <location>
        <begin position="289"/>
        <end position="371"/>
    </location>
</feature>
<evidence type="ECO:0000256" key="6">
    <source>
        <dbReference type="RuleBase" id="RU003971"/>
    </source>
</evidence>
<accession>A0A7R8V442</accession>
<keyword evidence="2" id="KW-0645">Protease</keyword>
<evidence type="ECO:0000259" key="8">
    <source>
        <dbReference type="PROSITE" id="PS50208"/>
    </source>
</evidence>
<dbReference type="Gene3D" id="3.40.50.1460">
    <property type="match status" value="1"/>
</dbReference>
<dbReference type="PANTHER" id="PTHR47901:SF8">
    <property type="entry name" value="CASPASE-3"/>
    <property type="match status" value="1"/>
</dbReference>
<gene>
    <name evidence="9" type="ORF">HERILL_LOCUS14215</name>
</gene>
<dbReference type="PRINTS" id="PR00376">
    <property type="entry name" value="IL1BCENZYME"/>
</dbReference>
<dbReference type="AlphaFoldDB" id="A0A7R8V442"/>
<dbReference type="GO" id="GO:0004197">
    <property type="term" value="F:cysteine-type endopeptidase activity"/>
    <property type="evidence" value="ECO:0007669"/>
    <property type="project" value="InterPro"/>
</dbReference>
<dbReference type="InterPro" id="IPR011600">
    <property type="entry name" value="Pept_C14_caspase"/>
</dbReference>
<dbReference type="OrthoDB" id="6097640at2759"/>
<dbReference type="PROSITE" id="PS01122">
    <property type="entry name" value="CASPASE_CYS"/>
    <property type="match status" value="1"/>
</dbReference>
<comment type="similarity">
    <text evidence="1 6">Belongs to the peptidase C14A family.</text>
</comment>
<organism evidence="9 10">
    <name type="scientific">Hermetia illucens</name>
    <name type="common">Black soldier fly</name>
    <dbReference type="NCBI Taxonomy" id="343691"/>
    <lineage>
        <taxon>Eukaryota</taxon>
        <taxon>Metazoa</taxon>
        <taxon>Ecdysozoa</taxon>
        <taxon>Arthropoda</taxon>
        <taxon>Hexapoda</taxon>
        <taxon>Insecta</taxon>
        <taxon>Pterygota</taxon>
        <taxon>Neoptera</taxon>
        <taxon>Endopterygota</taxon>
        <taxon>Diptera</taxon>
        <taxon>Brachycera</taxon>
        <taxon>Stratiomyomorpha</taxon>
        <taxon>Stratiomyidae</taxon>
        <taxon>Hermetiinae</taxon>
        <taxon>Hermetia</taxon>
    </lineage>
</organism>
<evidence type="ECO:0000313" key="10">
    <source>
        <dbReference type="Proteomes" id="UP000594454"/>
    </source>
</evidence>
<feature type="active site" evidence="5">
    <location>
        <position position="212"/>
    </location>
</feature>
<dbReference type="GO" id="GO:0006508">
    <property type="term" value="P:proteolysis"/>
    <property type="evidence" value="ECO:0007669"/>
    <property type="project" value="UniProtKB-KW"/>
</dbReference>
<dbReference type="InterPro" id="IPR002398">
    <property type="entry name" value="Pept_C14"/>
</dbReference>
<dbReference type="SUPFAM" id="SSF52129">
    <property type="entry name" value="Caspase-like"/>
    <property type="match status" value="1"/>
</dbReference>
<dbReference type="Proteomes" id="UP000594454">
    <property type="component" value="Chromosome 6"/>
</dbReference>
<evidence type="ECO:0000256" key="4">
    <source>
        <dbReference type="ARBA" id="ARBA00022801"/>
    </source>
</evidence>
<proteinExistence type="inferred from homology"/>
<evidence type="ECO:0000259" key="7">
    <source>
        <dbReference type="PROSITE" id="PS50207"/>
    </source>
</evidence>
<keyword evidence="3" id="KW-0053">Apoptosis</keyword>
<dbReference type="InterPro" id="IPR001309">
    <property type="entry name" value="Pept_C14_p20"/>
</dbReference>
<sequence length="379" mass="44160">MKENLYKDFPKKEDCHRQLFIKITKRGPKAFNLLLDILTENFPSAEKVLCPEDTCQSIHDNKIMEGYRSKDTTETEEEPLPDVDTFDIYKYDDDDKPLPLEIYTKPTKHDPSIIVKKSTKLFYDERVGTYSMRSKYRGVFLMVNIINFPHSDRRNGAEIDRENLIHLFREFGYEVFYYEDLCLSQFRQVLMQLLNSNYTRRTESFVMALLTHGDIKDGKEFVEFSDGAVINLKDILHCFRNTHCSNLVGKPKVFIFPFCRGTISDSGTFSPMNRTSVQTDSISRTINNPTMTDIIIMYATVPGFKTHRDPKTGSWYIEMLCKVWAEHAHNTDIETLAKKVGEETGKIRSDNYLQTSSFIWHGVYKALYFNPGYYEDDAK</sequence>
<reference evidence="9 10" key="1">
    <citation type="submission" date="2020-11" db="EMBL/GenBank/DDBJ databases">
        <authorList>
            <person name="Wallbank WR R."/>
            <person name="Pardo Diaz C."/>
            <person name="Kozak K."/>
            <person name="Martin S."/>
            <person name="Jiggins C."/>
            <person name="Moest M."/>
            <person name="Warren A I."/>
            <person name="Generalovic N T."/>
            <person name="Byers J.R.P. K."/>
            <person name="Montejo-Kovacevich G."/>
            <person name="Yen C E."/>
        </authorList>
    </citation>
    <scope>NUCLEOTIDE SEQUENCE [LARGE SCALE GENOMIC DNA]</scope>
</reference>
<evidence type="ECO:0000256" key="3">
    <source>
        <dbReference type="ARBA" id="ARBA00022703"/>
    </source>
</evidence>
<evidence type="ECO:0000256" key="2">
    <source>
        <dbReference type="ARBA" id="ARBA00022670"/>
    </source>
</evidence>
<evidence type="ECO:0000256" key="1">
    <source>
        <dbReference type="ARBA" id="ARBA00010134"/>
    </source>
</evidence>
<feature type="domain" description="Caspase family p20" evidence="8">
    <location>
        <begin position="136"/>
        <end position="263"/>
    </location>
</feature>
<dbReference type="SMART" id="SM00115">
    <property type="entry name" value="CASc"/>
    <property type="match status" value="1"/>
</dbReference>
<keyword evidence="10" id="KW-1185">Reference proteome</keyword>
<evidence type="ECO:0000256" key="5">
    <source>
        <dbReference type="PIRSR" id="PIRSR038001-1"/>
    </source>
</evidence>
<dbReference type="InterPro" id="IPR015917">
    <property type="entry name" value="Pept_C14A"/>
</dbReference>